<reference evidence="6" key="1">
    <citation type="journal article" date="2005" name="Nature">
        <title>Sequencing of Aspergillus nidulans and comparative analysis with A. fumigatus and A. oryzae.</title>
        <authorList>
            <person name="Galagan J.E."/>
            <person name="Calvo S.E."/>
            <person name="Cuomo C."/>
            <person name="Ma L.J."/>
            <person name="Wortman J.R."/>
            <person name="Batzoglou S."/>
            <person name="Lee S.I."/>
            <person name="Basturkmen M."/>
            <person name="Spevak C.C."/>
            <person name="Clutterbuck J."/>
            <person name="Kapitonov V."/>
            <person name="Jurka J."/>
            <person name="Scazzocchio C."/>
            <person name="Farman M."/>
            <person name="Butler J."/>
            <person name="Purcell S."/>
            <person name="Harris S."/>
            <person name="Braus G.H."/>
            <person name="Draht O."/>
            <person name="Busch S."/>
            <person name="D'Enfert C."/>
            <person name="Bouchier C."/>
            <person name="Goldman G.H."/>
            <person name="Bell-Pedersen D."/>
            <person name="Griffiths-Jones S."/>
            <person name="Doonan J.H."/>
            <person name="Yu J."/>
            <person name="Vienken K."/>
            <person name="Pain A."/>
            <person name="Freitag M."/>
            <person name="Selker E.U."/>
            <person name="Archer D.B."/>
            <person name="Penalva M.A."/>
            <person name="Oakley B.R."/>
            <person name="Momany M."/>
            <person name="Tanaka T."/>
            <person name="Kumagai T."/>
            <person name="Asai K."/>
            <person name="Machida M."/>
            <person name="Nierman W.C."/>
            <person name="Denning D.W."/>
            <person name="Caddick M."/>
            <person name="Hynes M."/>
            <person name="Paoletti M."/>
            <person name="Fischer R."/>
            <person name="Miller B."/>
            <person name="Dyer P."/>
            <person name="Sachs M.S."/>
            <person name="Osmani S.A."/>
            <person name="Birren B.W."/>
        </authorList>
    </citation>
    <scope>NUCLEOTIDE SEQUENCE [LARGE SCALE GENOMIC DNA]</scope>
    <source>
        <strain evidence="6">FGSC A4 / ATCC 38163 / CBS 112.46 / NRRL 194 / M139</strain>
    </source>
</reference>
<dbReference type="eggNOG" id="ENOG502SQTH">
    <property type="taxonomic scope" value="Eukaryota"/>
</dbReference>
<dbReference type="KEGG" id="ani:ANIA_06273"/>
<comment type="similarity">
    <text evidence="2">Belongs to the cerato-platanin family.</text>
</comment>
<evidence type="ECO:0000256" key="4">
    <source>
        <dbReference type="SAM" id="SignalP"/>
    </source>
</evidence>
<evidence type="ECO:0000256" key="3">
    <source>
        <dbReference type="ARBA" id="ARBA00022525"/>
    </source>
</evidence>
<dbReference type="Gene3D" id="2.40.40.10">
    <property type="entry name" value="RlpA-like domain"/>
    <property type="match status" value="1"/>
</dbReference>
<accession>C8V1G9</accession>
<organism evidence="5 6">
    <name type="scientific">Emericella nidulans (strain FGSC A4 / ATCC 38163 / CBS 112.46 / NRRL 194 / M139)</name>
    <name type="common">Aspergillus nidulans</name>
    <dbReference type="NCBI Taxonomy" id="227321"/>
    <lineage>
        <taxon>Eukaryota</taxon>
        <taxon>Fungi</taxon>
        <taxon>Dikarya</taxon>
        <taxon>Ascomycota</taxon>
        <taxon>Pezizomycotina</taxon>
        <taxon>Eurotiomycetes</taxon>
        <taxon>Eurotiomycetidae</taxon>
        <taxon>Eurotiales</taxon>
        <taxon>Aspergillaceae</taxon>
        <taxon>Aspergillus</taxon>
        <taxon>Aspergillus subgen. Nidulantes</taxon>
    </lineage>
</organism>
<dbReference type="InterPro" id="IPR036908">
    <property type="entry name" value="RlpA-like_sf"/>
</dbReference>
<comment type="subcellular location">
    <subcellularLocation>
        <location evidence="1">Secreted</location>
    </subcellularLocation>
</comment>
<evidence type="ECO:0000256" key="2">
    <source>
        <dbReference type="ARBA" id="ARBA00010421"/>
    </source>
</evidence>
<evidence type="ECO:0000313" key="5">
    <source>
        <dbReference type="EMBL" id="CBF69807.1"/>
    </source>
</evidence>
<dbReference type="HOGENOM" id="CLU_111635_0_0_1"/>
<evidence type="ECO:0000313" key="6">
    <source>
        <dbReference type="Proteomes" id="UP000000560"/>
    </source>
</evidence>
<dbReference type="OrthoDB" id="4898945at2759"/>
<keyword evidence="4" id="KW-0732">Signal</keyword>
<accession>Q5AZK7</accession>
<keyword evidence="6" id="KW-1185">Reference proteome</keyword>
<reference evidence="6" key="2">
    <citation type="journal article" date="2009" name="Fungal Genet. Biol.">
        <title>The 2008 update of the Aspergillus nidulans genome annotation: a community effort.</title>
        <authorList>
            <person name="Wortman J.R."/>
            <person name="Gilsenan J.M."/>
            <person name="Joardar V."/>
            <person name="Deegan J."/>
            <person name="Clutterbuck J."/>
            <person name="Andersen M.R."/>
            <person name="Archer D."/>
            <person name="Bencina M."/>
            <person name="Braus G."/>
            <person name="Coutinho P."/>
            <person name="von Dohren H."/>
            <person name="Doonan J."/>
            <person name="Driessen A.J."/>
            <person name="Durek P."/>
            <person name="Espeso E."/>
            <person name="Fekete E."/>
            <person name="Flipphi M."/>
            <person name="Estrada C.G."/>
            <person name="Geysens S."/>
            <person name="Goldman G."/>
            <person name="de Groot P.W."/>
            <person name="Hansen K."/>
            <person name="Harris S.D."/>
            <person name="Heinekamp T."/>
            <person name="Helmstaedt K."/>
            <person name="Henrissat B."/>
            <person name="Hofmann G."/>
            <person name="Homan T."/>
            <person name="Horio T."/>
            <person name="Horiuchi H."/>
            <person name="James S."/>
            <person name="Jones M."/>
            <person name="Karaffa L."/>
            <person name="Karanyi Z."/>
            <person name="Kato M."/>
            <person name="Keller N."/>
            <person name="Kelly D.E."/>
            <person name="Kiel J.A."/>
            <person name="Kim J.M."/>
            <person name="van der Klei I.J."/>
            <person name="Klis F.M."/>
            <person name="Kovalchuk A."/>
            <person name="Krasevec N."/>
            <person name="Kubicek C.P."/>
            <person name="Liu B."/>
            <person name="Maccabe A."/>
            <person name="Meyer V."/>
            <person name="Mirabito P."/>
            <person name="Miskei M."/>
            <person name="Mos M."/>
            <person name="Mullins J."/>
            <person name="Nelson D.R."/>
            <person name="Nielsen J."/>
            <person name="Oakley B.R."/>
            <person name="Osmani S.A."/>
            <person name="Pakula T."/>
            <person name="Paszewski A."/>
            <person name="Paulsen I."/>
            <person name="Pilsyk S."/>
            <person name="Pocsi I."/>
            <person name="Punt P.J."/>
            <person name="Ram A.F."/>
            <person name="Ren Q."/>
            <person name="Robellet X."/>
            <person name="Robson G."/>
            <person name="Seiboth B."/>
            <person name="van Solingen P."/>
            <person name="Specht T."/>
            <person name="Sun J."/>
            <person name="Taheri-Talesh N."/>
            <person name="Takeshita N."/>
            <person name="Ussery D."/>
            <person name="vanKuyk P.A."/>
            <person name="Visser H."/>
            <person name="van de Vondervoort P.J."/>
            <person name="de Vries R.P."/>
            <person name="Walton J."/>
            <person name="Xiang X."/>
            <person name="Xiong Y."/>
            <person name="Zeng A.P."/>
            <person name="Brandt B.W."/>
            <person name="Cornell M.J."/>
            <person name="van den Hondel C.A."/>
            <person name="Visser J."/>
            <person name="Oliver S.G."/>
            <person name="Turner G."/>
        </authorList>
    </citation>
    <scope>GENOME REANNOTATION</scope>
    <source>
        <strain evidence="6">FGSC A4 / ATCC 38163 / CBS 112.46 / NRRL 194 / M139</strain>
    </source>
</reference>
<dbReference type="AlphaFoldDB" id="Q5AZK7"/>
<dbReference type="GO" id="GO:0005576">
    <property type="term" value="C:extracellular region"/>
    <property type="evidence" value="ECO:0000314"/>
    <property type="project" value="AspGD"/>
</dbReference>
<dbReference type="Proteomes" id="UP000000560">
    <property type="component" value="Chromosome I"/>
</dbReference>
<protein>
    <submittedName>
        <fullName evidence="5">Allergenic cerato-platanin Asp F13 (AFU_orthologue AFUA_2G12630)</fullName>
    </submittedName>
</protein>
<proteinExistence type="inferred from homology"/>
<dbReference type="OMA" id="QCGTCYG"/>
<dbReference type="InParanoid" id="Q5AZK7"/>
<dbReference type="FunFam" id="2.40.40.10:FF:000009">
    <property type="entry name" value="Allergenic cerato-platanin Asp F13 (AFU_orthologue AFUA_2G12630)"/>
    <property type="match status" value="1"/>
</dbReference>
<dbReference type="InterPro" id="IPR010829">
    <property type="entry name" value="Cerato-platanin"/>
</dbReference>
<sequence>MKLATLLPAFAAAALAAPSNPLVARQTSGTSTLSYDTKYDVADTSLTTVACSDGDYGLITEGYTTFGSLPTFARIGGAPTIPGWNSPNCGSCYQITYTSATGQTNSIIMTAIDTAPGGFNVGQQAMDLLTGGRAAELGRVDITWTQVGREQCGLTPRP</sequence>
<evidence type="ECO:0000256" key="1">
    <source>
        <dbReference type="ARBA" id="ARBA00004613"/>
    </source>
</evidence>
<dbReference type="RefSeq" id="XP_663877.1">
    <property type="nucleotide sequence ID" value="XM_658785.2"/>
</dbReference>
<dbReference type="GeneID" id="2871006"/>
<gene>
    <name evidence="5" type="ORF">ANIA_06273</name>
</gene>
<keyword evidence="3" id="KW-0964">Secreted</keyword>
<dbReference type="VEuPathDB" id="FungiDB:AN6273"/>
<name>Q5AZK7_EMENI</name>
<dbReference type="SUPFAM" id="SSF50685">
    <property type="entry name" value="Barwin-like endoglucanases"/>
    <property type="match status" value="1"/>
</dbReference>
<dbReference type="EMBL" id="BN001301">
    <property type="protein sequence ID" value="CBF69807.1"/>
    <property type="molecule type" value="Genomic_DNA"/>
</dbReference>
<dbReference type="CDD" id="cd22778">
    <property type="entry name" value="DPBB_CEPL-like"/>
    <property type="match status" value="1"/>
</dbReference>
<feature type="signal peptide" evidence="4">
    <location>
        <begin position="1"/>
        <end position="16"/>
    </location>
</feature>
<feature type="chain" id="PRO_5010255829" evidence="4">
    <location>
        <begin position="17"/>
        <end position="158"/>
    </location>
</feature>
<dbReference type="Pfam" id="PF07249">
    <property type="entry name" value="Cerato-platanin"/>
    <property type="match status" value="1"/>
</dbReference>